<protein>
    <submittedName>
        <fullName evidence="1">Uncharacterized protein</fullName>
    </submittedName>
</protein>
<comment type="caution">
    <text evidence="1">The sequence shown here is derived from an EMBL/GenBank/DDBJ whole genome shotgun (WGS) entry which is preliminary data.</text>
</comment>
<evidence type="ECO:0000313" key="2">
    <source>
        <dbReference type="Proteomes" id="UP000176682"/>
    </source>
</evidence>
<dbReference type="EMBL" id="MFAM01000006">
    <property type="protein sequence ID" value="OGD79878.1"/>
    <property type="molecule type" value="Genomic_DNA"/>
</dbReference>
<organism evidence="1 2">
    <name type="scientific">Candidatus Collierbacteria bacterium RIFOXYB1_FULL_49_13</name>
    <dbReference type="NCBI Taxonomy" id="1817728"/>
    <lineage>
        <taxon>Bacteria</taxon>
        <taxon>Candidatus Collieribacteriota</taxon>
    </lineage>
</organism>
<accession>A0A1F5FJP6</accession>
<sequence>MQRLVGKDVITNGEMKRLKDALLKRGFRAYLAGFMVGDVKDTGGVCRLAIRYNDPYASTQLLRVEGTAEFEVEVEVTHGDISAILKAMAEEGYPIEE</sequence>
<dbReference type="Proteomes" id="UP000176682">
    <property type="component" value="Unassembled WGS sequence"/>
</dbReference>
<name>A0A1F5FJP6_9BACT</name>
<proteinExistence type="predicted"/>
<dbReference type="AlphaFoldDB" id="A0A1F5FJP6"/>
<evidence type="ECO:0000313" key="1">
    <source>
        <dbReference type="EMBL" id="OGD79878.1"/>
    </source>
</evidence>
<gene>
    <name evidence="1" type="ORF">A2368_03135</name>
</gene>
<reference evidence="1 2" key="1">
    <citation type="journal article" date="2016" name="Nat. Commun.">
        <title>Thousands of microbial genomes shed light on interconnected biogeochemical processes in an aquifer system.</title>
        <authorList>
            <person name="Anantharaman K."/>
            <person name="Brown C.T."/>
            <person name="Hug L.A."/>
            <person name="Sharon I."/>
            <person name="Castelle C.J."/>
            <person name="Probst A.J."/>
            <person name="Thomas B.C."/>
            <person name="Singh A."/>
            <person name="Wilkins M.J."/>
            <person name="Karaoz U."/>
            <person name="Brodie E.L."/>
            <person name="Williams K.H."/>
            <person name="Hubbard S.S."/>
            <person name="Banfield J.F."/>
        </authorList>
    </citation>
    <scope>NUCLEOTIDE SEQUENCE [LARGE SCALE GENOMIC DNA]</scope>
</reference>